<gene>
    <name evidence="2" type="ORF">M23134_05984</name>
</gene>
<evidence type="ECO:0000259" key="1">
    <source>
        <dbReference type="Pfam" id="PF00534"/>
    </source>
</evidence>
<dbReference type="Gene3D" id="3.40.50.2000">
    <property type="entry name" value="Glycogen Phosphorylase B"/>
    <property type="match status" value="2"/>
</dbReference>
<keyword evidence="2" id="KW-0808">Transferase</keyword>
<dbReference type="PANTHER" id="PTHR12526:SF584">
    <property type="entry name" value="GLYCOSYLTRANSFERASE"/>
    <property type="match status" value="1"/>
</dbReference>
<organism evidence="2 3">
    <name type="scientific">Microscilla marina ATCC 23134</name>
    <dbReference type="NCBI Taxonomy" id="313606"/>
    <lineage>
        <taxon>Bacteria</taxon>
        <taxon>Pseudomonadati</taxon>
        <taxon>Bacteroidota</taxon>
        <taxon>Cytophagia</taxon>
        <taxon>Cytophagales</taxon>
        <taxon>Microscillaceae</taxon>
        <taxon>Microscilla</taxon>
    </lineage>
</organism>
<accession>A1ZTZ8</accession>
<dbReference type="PANTHER" id="PTHR12526">
    <property type="entry name" value="GLYCOSYLTRANSFERASE"/>
    <property type="match status" value="1"/>
</dbReference>
<dbReference type="RefSeq" id="WP_002701507.1">
    <property type="nucleotide sequence ID" value="NZ_AAWS01000038.1"/>
</dbReference>
<dbReference type="eggNOG" id="COG0438">
    <property type="taxonomic scope" value="Bacteria"/>
</dbReference>
<dbReference type="AlphaFoldDB" id="A1ZTZ8"/>
<reference evidence="2 3" key="1">
    <citation type="submission" date="2007-01" db="EMBL/GenBank/DDBJ databases">
        <authorList>
            <person name="Haygood M."/>
            <person name="Podell S."/>
            <person name="Anderson C."/>
            <person name="Hopkinson B."/>
            <person name="Roe K."/>
            <person name="Barbeau K."/>
            <person name="Gaasterland T."/>
            <person name="Ferriera S."/>
            <person name="Johnson J."/>
            <person name="Kravitz S."/>
            <person name="Beeson K."/>
            <person name="Sutton G."/>
            <person name="Rogers Y.-H."/>
            <person name="Friedman R."/>
            <person name="Frazier M."/>
            <person name="Venter J.C."/>
        </authorList>
    </citation>
    <scope>NUCLEOTIDE SEQUENCE [LARGE SCALE GENOMIC DNA]</scope>
    <source>
        <strain evidence="2 3">ATCC 23134</strain>
    </source>
</reference>
<dbReference type="GO" id="GO:0016757">
    <property type="term" value="F:glycosyltransferase activity"/>
    <property type="evidence" value="ECO:0007669"/>
    <property type="project" value="InterPro"/>
</dbReference>
<dbReference type="InterPro" id="IPR001296">
    <property type="entry name" value="Glyco_trans_1"/>
</dbReference>
<dbReference type="EMBL" id="AAWS01000038">
    <property type="protein sequence ID" value="EAY26111.1"/>
    <property type="molecule type" value="Genomic_DNA"/>
</dbReference>
<evidence type="ECO:0000313" key="3">
    <source>
        <dbReference type="Proteomes" id="UP000004095"/>
    </source>
</evidence>
<dbReference type="OrthoDB" id="9802525at2"/>
<feature type="domain" description="Glycosyl transferase family 1" evidence="1">
    <location>
        <begin position="221"/>
        <end position="378"/>
    </location>
</feature>
<proteinExistence type="predicted"/>
<name>A1ZTZ8_MICM2</name>
<protein>
    <submittedName>
        <fullName evidence="2">Putative glycosyltransferase</fullName>
    </submittedName>
</protein>
<dbReference type="Pfam" id="PF00534">
    <property type="entry name" value="Glycos_transf_1"/>
    <property type="match status" value="1"/>
</dbReference>
<dbReference type="SUPFAM" id="SSF53756">
    <property type="entry name" value="UDP-Glycosyltransferase/glycogen phosphorylase"/>
    <property type="match status" value="1"/>
</dbReference>
<sequence length="412" mass="47466">MKVLFLFGGLPHYYNKILNKLNDIPELEISVIVPKKDGQSLGKGVYETNKGINFKVIRLKEYKAFYKKPFFKDIKQTIKEEQPQAIVIGWPYFLGFLFSPALRKLLKKQNIKLIHKDIPYKMPKYQDTIKYYASGKGFVDENLEDDQKKTSGLLFYIKFKFLAYLRKKYFNWVDAHVDYIEEAYEIFESYGVPKERIHIIYNSPDTDYILNVREQLLKEPPLLAPNPYRLIHVGRLVKWKKVHLLVEAVRRLKPEFSEIELVIVGGGPEEDNLKAQVKEAGLEANTTFTGPIHETKELGRYLLDSSVYVLAGVGGLSINDAMCFDKAVICSECDGTEKKLLREDYNGRFFENDNVDDLTQQIRILLSDPDKIKVMGQNSLGIIQNEINVHTVIKGYVDAFKFVNKGTLITEG</sequence>
<evidence type="ECO:0000313" key="2">
    <source>
        <dbReference type="EMBL" id="EAY26111.1"/>
    </source>
</evidence>
<keyword evidence="3" id="KW-1185">Reference proteome</keyword>
<dbReference type="Proteomes" id="UP000004095">
    <property type="component" value="Unassembled WGS sequence"/>
</dbReference>
<comment type="caution">
    <text evidence="2">The sequence shown here is derived from an EMBL/GenBank/DDBJ whole genome shotgun (WGS) entry which is preliminary data.</text>
</comment>
<dbReference type="CDD" id="cd03801">
    <property type="entry name" value="GT4_PimA-like"/>
    <property type="match status" value="1"/>
</dbReference>